<dbReference type="InterPro" id="IPR009000">
    <property type="entry name" value="Transl_B-barrel_sf"/>
</dbReference>
<dbReference type="EMBL" id="QWIQ01000314">
    <property type="protein sequence ID" value="RMY94659.1"/>
    <property type="molecule type" value="Genomic_DNA"/>
</dbReference>
<dbReference type="Proteomes" id="UP000281468">
    <property type="component" value="Unassembled WGS sequence"/>
</dbReference>
<dbReference type="PANTHER" id="PTHR42908">
    <property type="entry name" value="TRANSLATION ELONGATION FACTOR-RELATED"/>
    <property type="match status" value="1"/>
</dbReference>
<keyword evidence="1" id="KW-0963">Cytoplasm</keyword>
<sequence length="156" mass="17016">MAPKYVTGKKEDLNMRSIQRIILMMGRYTEPIEDVPSGNIHGLAGVDQFLLKSGTLSTSETAQCDDGEQSYRNCDRLAGRHGQDHGRHQGFLPHRKDINTVKPNTVATARDHMAEIVGILTSDGPRGMGMLTERAGAGMITTVDHCREQAGGKLCP</sequence>
<protein>
    <submittedName>
        <fullName evidence="5">Uncharacterized protein</fullName>
    </submittedName>
</protein>
<dbReference type="Gene3D" id="2.40.30.10">
    <property type="entry name" value="Translation factors"/>
    <property type="match status" value="1"/>
</dbReference>
<dbReference type="AlphaFoldDB" id="A0A3M7G0K4"/>
<reference evidence="6 7" key="1">
    <citation type="journal article" date="2018" name="BMC Genomics">
        <title>Genomic evidence for intraspecific hybridization in a clonal and extremely halotolerant yeast.</title>
        <authorList>
            <person name="Gostincar C."/>
            <person name="Stajich J.E."/>
            <person name="Zupancic J."/>
            <person name="Zalar P."/>
            <person name="Gunde-Cimerman N."/>
        </authorList>
    </citation>
    <scope>NUCLEOTIDE SEQUENCE [LARGE SCALE GENOMIC DNA]</scope>
    <source>
        <strain evidence="4 6">EXF-10513</strain>
        <strain evidence="5 7">EXF-171</strain>
    </source>
</reference>
<name>A0A3M7G0K4_HORWE</name>
<keyword evidence="2" id="KW-0251">Elongation factor</keyword>
<evidence type="ECO:0000256" key="3">
    <source>
        <dbReference type="ARBA" id="ARBA00022917"/>
    </source>
</evidence>
<dbReference type="PANTHER" id="PTHR42908:SF10">
    <property type="entry name" value="EUKARYOTIC TRANSLATION ELONGATION FACTOR 2"/>
    <property type="match status" value="1"/>
</dbReference>
<accession>A0A3M7G0K4</accession>
<keyword evidence="3" id="KW-0648">Protein biosynthesis</keyword>
<dbReference type="GO" id="GO:0043022">
    <property type="term" value="F:ribosome binding"/>
    <property type="evidence" value="ECO:0007669"/>
    <property type="project" value="TreeGrafter"/>
</dbReference>
<dbReference type="GO" id="GO:0003746">
    <property type="term" value="F:translation elongation factor activity"/>
    <property type="evidence" value="ECO:0007669"/>
    <property type="project" value="UniProtKB-KW"/>
</dbReference>
<dbReference type="VEuPathDB" id="FungiDB:BTJ68_11767"/>
<evidence type="ECO:0000313" key="7">
    <source>
        <dbReference type="Proteomes" id="UP000281468"/>
    </source>
</evidence>
<evidence type="ECO:0000313" key="5">
    <source>
        <dbReference type="EMBL" id="RMY94659.1"/>
    </source>
</evidence>
<dbReference type="SUPFAM" id="SSF50447">
    <property type="entry name" value="Translation proteins"/>
    <property type="match status" value="1"/>
</dbReference>
<gene>
    <name evidence="5" type="ORF">D0862_08924</name>
    <name evidence="4" type="ORF">D0864_08238</name>
</gene>
<dbReference type="GO" id="GO:0005829">
    <property type="term" value="C:cytosol"/>
    <property type="evidence" value="ECO:0007669"/>
    <property type="project" value="TreeGrafter"/>
</dbReference>
<evidence type="ECO:0000313" key="6">
    <source>
        <dbReference type="Proteomes" id="UP000269539"/>
    </source>
</evidence>
<proteinExistence type="predicted"/>
<dbReference type="Proteomes" id="UP000269539">
    <property type="component" value="Unassembled WGS sequence"/>
</dbReference>
<dbReference type="EMBL" id="QWIO01000933">
    <property type="protein sequence ID" value="RMY81659.1"/>
    <property type="molecule type" value="Genomic_DNA"/>
</dbReference>
<dbReference type="GO" id="GO:0003924">
    <property type="term" value="F:GTPase activity"/>
    <property type="evidence" value="ECO:0007669"/>
    <property type="project" value="TreeGrafter"/>
</dbReference>
<evidence type="ECO:0000313" key="4">
    <source>
        <dbReference type="EMBL" id="RMY81659.1"/>
    </source>
</evidence>
<comment type="caution">
    <text evidence="5">The sequence shown here is derived from an EMBL/GenBank/DDBJ whole genome shotgun (WGS) entry which is preliminary data.</text>
</comment>
<dbReference type="GO" id="GO:1990904">
    <property type="term" value="C:ribonucleoprotein complex"/>
    <property type="evidence" value="ECO:0007669"/>
    <property type="project" value="TreeGrafter"/>
</dbReference>
<evidence type="ECO:0000256" key="2">
    <source>
        <dbReference type="ARBA" id="ARBA00022768"/>
    </source>
</evidence>
<organism evidence="5 7">
    <name type="scientific">Hortaea werneckii</name>
    <name type="common">Black yeast</name>
    <name type="synonym">Cladosporium werneckii</name>
    <dbReference type="NCBI Taxonomy" id="91943"/>
    <lineage>
        <taxon>Eukaryota</taxon>
        <taxon>Fungi</taxon>
        <taxon>Dikarya</taxon>
        <taxon>Ascomycota</taxon>
        <taxon>Pezizomycotina</taxon>
        <taxon>Dothideomycetes</taxon>
        <taxon>Dothideomycetidae</taxon>
        <taxon>Mycosphaerellales</taxon>
        <taxon>Teratosphaeriaceae</taxon>
        <taxon>Hortaea</taxon>
    </lineage>
</organism>
<evidence type="ECO:0000256" key="1">
    <source>
        <dbReference type="ARBA" id="ARBA00022490"/>
    </source>
</evidence>